<dbReference type="SUPFAM" id="SSF58038">
    <property type="entry name" value="SNARE fusion complex"/>
    <property type="match status" value="1"/>
</dbReference>
<dbReference type="RefSeq" id="XP_009019857.1">
    <property type="nucleotide sequence ID" value="XM_009021609.1"/>
</dbReference>
<dbReference type="CTD" id="20213758"/>
<keyword evidence="2" id="KW-0813">Transport</keyword>
<evidence type="ECO:0000256" key="7">
    <source>
        <dbReference type="ARBA" id="ARBA00023054"/>
    </source>
</evidence>
<dbReference type="CDD" id="cd15853">
    <property type="entry name" value="SNARE_Bet1"/>
    <property type="match status" value="1"/>
</dbReference>
<dbReference type="OrthoDB" id="261831at2759"/>
<sequence>MTSQAESANESLDRQNQYLTENLASKVARLKNLAVDIENESKDSNTYLSGMDGDFDGATGLLSGSMKRLNTMVSSGKGNRKLMCYSILLLIFIFLIVYFFIGWARG</sequence>
<evidence type="ECO:0000256" key="8">
    <source>
        <dbReference type="ARBA" id="ARBA00023136"/>
    </source>
</evidence>
<dbReference type="GO" id="GO:0000139">
    <property type="term" value="C:Golgi membrane"/>
    <property type="evidence" value="ECO:0007669"/>
    <property type="project" value="UniProtKB-SubCell"/>
</dbReference>
<evidence type="ECO:0000256" key="4">
    <source>
        <dbReference type="ARBA" id="ARBA00022927"/>
    </source>
</evidence>
<comment type="function">
    <text evidence="9">Vesicle SNARE required for targeting and fusion of retrograde transport vesicles with the Golgi complex. Required for the integrity of the Golgi complex.</text>
</comment>
<evidence type="ECO:0000256" key="9">
    <source>
        <dbReference type="ARBA" id="ARBA00037250"/>
    </source>
</evidence>
<dbReference type="Gene3D" id="1.20.5.110">
    <property type="match status" value="1"/>
</dbReference>
<dbReference type="GO" id="GO:0031201">
    <property type="term" value="C:SNARE complex"/>
    <property type="evidence" value="ECO:0000318"/>
    <property type="project" value="GO_Central"/>
</dbReference>
<evidence type="ECO:0000313" key="15">
    <source>
        <dbReference type="EnsemblMetazoa" id="HelroP65318"/>
    </source>
</evidence>
<evidence type="ECO:0000256" key="3">
    <source>
        <dbReference type="ARBA" id="ARBA00022692"/>
    </source>
</evidence>
<feature type="domain" description="T-SNARE coiled-coil homology" evidence="13">
    <location>
        <begin position="10"/>
        <end position="72"/>
    </location>
</feature>
<evidence type="ECO:0000256" key="11">
    <source>
        <dbReference type="ARBA" id="ARBA00046280"/>
    </source>
</evidence>
<dbReference type="GO" id="GO:0005829">
    <property type="term" value="C:cytosol"/>
    <property type="evidence" value="ECO:0007669"/>
    <property type="project" value="GOC"/>
</dbReference>
<reference evidence="14 16" key="2">
    <citation type="journal article" date="2013" name="Nature">
        <title>Insights into bilaterian evolution from three spiralian genomes.</title>
        <authorList>
            <person name="Simakov O."/>
            <person name="Marletaz F."/>
            <person name="Cho S.J."/>
            <person name="Edsinger-Gonzales E."/>
            <person name="Havlak P."/>
            <person name="Hellsten U."/>
            <person name="Kuo D.H."/>
            <person name="Larsson T."/>
            <person name="Lv J."/>
            <person name="Arendt D."/>
            <person name="Savage R."/>
            <person name="Osoegawa K."/>
            <person name="de Jong P."/>
            <person name="Grimwood J."/>
            <person name="Chapman J.A."/>
            <person name="Shapiro H."/>
            <person name="Aerts A."/>
            <person name="Otillar R.P."/>
            <person name="Terry A.Y."/>
            <person name="Boore J.L."/>
            <person name="Grigoriev I.V."/>
            <person name="Lindberg D.R."/>
            <person name="Seaver E.C."/>
            <person name="Weisblat D.A."/>
            <person name="Putnam N.H."/>
            <person name="Rokhsar D.S."/>
        </authorList>
    </citation>
    <scope>NUCLEOTIDE SEQUENCE</scope>
</reference>
<dbReference type="FunFam" id="1.20.5.110:FF:000038">
    <property type="entry name" value="BET1-like protein isoform X2"/>
    <property type="match status" value="1"/>
</dbReference>
<reference evidence="16" key="1">
    <citation type="submission" date="2012-12" db="EMBL/GenBank/DDBJ databases">
        <authorList>
            <person name="Hellsten U."/>
            <person name="Grimwood J."/>
            <person name="Chapman J.A."/>
            <person name="Shapiro H."/>
            <person name="Aerts A."/>
            <person name="Otillar R.P."/>
            <person name="Terry A.Y."/>
            <person name="Boore J.L."/>
            <person name="Simakov O."/>
            <person name="Marletaz F."/>
            <person name="Cho S.-J."/>
            <person name="Edsinger-Gonzales E."/>
            <person name="Havlak P."/>
            <person name="Kuo D.-H."/>
            <person name="Larsson T."/>
            <person name="Lv J."/>
            <person name="Arendt D."/>
            <person name="Savage R."/>
            <person name="Osoegawa K."/>
            <person name="de Jong P."/>
            <person name="Lindberg D.R."/>
            <person name="Seaver E.C."/>
            <person name="Weisblat D.A."/>
            <person name="Putnam N.H."/>
            <person name="Grigoriev I.V."/>
            <person name="Rokhsar D.S."/>
        </authorList>
    </citation>
    <scope>NUCLEOTIDE SEQUENCE</scope>
</reference>
<dbReference type="EMBL" id="AMQM01000889">
    <property type="status" value="NOT_ANNOTATED_CDS"/>
    <property type="molecule type" value="Genomic_DNA"/>
</dbReference>
<keyword evidence="16" id="KW-1185">Reference proteome</keyword>
<dbReference type="InParanoid" id="T1FY60"/>
<dbReference type="InterPro" id="IPR039899">
    <property type="entry name" value="BET1_SNARE"/>
</dbReference>
<evidence type="ECO:0000256" key="5">
    <source>
        <dbReference type="ARBA" id="ARBA00022989"/>
    </source>
</evidence>
<keyword evidence="8 12" id="KW-0472">Membrane</keyword>
<dbReference type="InterPro" id="IPR000727">
    <property type="entry name" value="T_SNARE_dom"/>
</dbReference>
<dbReference type="GO" id="GO:2000156">
    <property type="term" value="P:regulation of retrograde vesicle-mediated transport, Golgi to ER"/>
    <property type="evidence" value="ECO:0000318"/>
    <property type="project" value="GO_Central"/>
</dbReference>
<keyword evidence="6" id="KW-0333">Golgi apparatus</keyword>
<keyword evidence="5 12" id="KW-1133">Transmembrane helix</keyword>
<proteinExistence type="predicted"/>
<dbReference type="PROSITE" id="PS50192">
    <property type="entry name" value="T_SNARE"/>
    <property type="match status" value="1"/>
</dbReference>
<feature type="transmembrane region" description="Helical" evidence="12">
    <location>
        <begin position="82"/>
        <end position="101"/>
    </location>
</feature>
<reference evidence="15" key="3">
    <citation type="submission" date="2015-06" db="UniProtKB">
        <authorList>
            <consortium name="EnsemblMetazoa"/>
        </authorList>
    </citation>
    <scope>IDENTIFICATION</scope>
</reference>
<evidence type="ECO:0000256" key="1">
    <source>
        <dbReference type="ARBA" id="ARBA00004194"/>
    </source>
</evidence>
<dbReference type="KEGG" id="hro:HELRODRAFT_65318"/>
<comment type="subcellular location">
    <subcellularLocation>
        <location evidence="11">Endomembrane system</location>
        <topology evidence="11">Single-pass type IV membrane protein</topology>
    </subcellularLocation>
    <subcellularLocation>
        <location evidence="1">Golgi apparatus membrane</location>
        <topology evidence="1">Single-pass membrane protein</topology>
    </subcellularLocation>
</comment>
<keyword evidence="7" id="KW-0175">Coiled coil</keyword>
<dbReference type="HOGENOM" id="CLU_086133_2_2_1"/>
<evidence type="ECO:0000256" key="12">
    <source>
        <dbReference type="SAM" id="Phobius"/>
    </source>
</evidence>
<protein>
    <recommendedName>
        <fullName evidence="10">BET1-like protein</fullName>
    </recommendedName>
</protein>
<keyword evidence="4" id="KW-0653">Protein transport</keyword>
<keyword evidence="3 12" id="KW-0812">Transmembrane</keyword>
<evidence type="ECO:0000313" key="14">
    <source>
        <dbReference type="EMBL" id="ESO02449.1"/>
    </source>
</evidence>
<dbReference type="OMA" id="RLMCYLI"/>
<dbReference type="AlphaFoldDB" id="T1FY60"/>
<dbReference type="Proteomes" id="UP000015101">
    <property type="component" value="Unassembled WGS sequence"/>
</dbReference>
<dbReference type="GO" id="GO:0005484">
    <property type="term" value="F:SNAP receptor activity"/>
    <property type="evidence" value="ECO:0000318"/>
    <property type="project" value="GO_Central"/>
</dbReference>
<dbReference type="GO" id="GO:0042147">
    <property type="term" value="P:retrograde transport, endosome to Golgi"/>
    <property type="evidence" value="ECO:0000318"/>
    <property type="project" value="GO_Central"/>
</dbReference>
<organism evidence="15 16">
    <name type="scientific">Helobdella robusta</name>
    <name type="common">Californian leech</name>
    <dbReference type="NCBI Taxonomy" id="6412"/>
    <lineage>
        <taxon>Eukaryota</taxon>
        <taxon>Metazoa</taxon>
        <taxon>Spiralia</taxon>
        <taxon>Lophotrochozoa</taxon>
        <taxon>Annelida</taxon>
        <taxon>Clitellata</taxon>
        <taxon>Hirudinea</taxon>
        <taxon>Rhynchobdellida</taxon>
        <taxon>Glossiphoniidae</taxon>
        <taxon>Helobdella</taxon>
    </lineage>
</organism>
<dbReference type="eggNOG" id="KOG3385">
    <property type="taxonomic scope" value="Eukaryota"/>
</dbReference>
<evidence type="ECO:0000259" key="13">
    <source>
        <dbReference type="PROSITE" id="PS50192"/>
    </source>
</evidence>
<name>T1FY60_HELRO</name>
<evidence type="ECO:0000256" key="10">
    <source>
        <dbReference type="ARBA" id="ARBA00039744"/>
    </source>
</evidence>
<dbReference type="EnsemblMetazoa" id="HelroT65318">
    <property type="protein sequence ID" value="HelroP65318"/>
    <property type="gene ID" value="HelroG65318"/>
</dbReference>
<gene>
    <name evidence="15" type="primary">20213758</name>
    <name evidence="14" type="ORF">HELRODRAFT_65318</name>
</gene>
<evidence type="ECO:0000256" key="6">
    <source>
        <dbReference type="ARBA" id="ARBA00023034"/>
    </source>
</evidence>
<evidence type="ECO:0000313" key="16">
    <source>
        <dbReference type="Proteomes" id="UP000015101"/>
    </source>
</evidence>
<accession>T1FY60</accession>
<dbReference type="STRING" id="6412.T1FY60"/>
<dbReference type="PANTHER" id="PTHR12791">
    <property type="entry name" value="GOLGI SNARE BET1-RELATED"/>
    <property type="match status" value="1"/>
</dbReference>
<evidence type="ECO:0000256" key="2">
    <source>
        <dbReference type="ARBA" id="ARBA00022448"/>
    </source>
</evidence>
<dbReference type="GO" id="GO:0015031">
    <property type="term" value="P:protein transport"/>
    <property type="evidence" value="ECO:0007669"/>
    <property type="project" value="UniProtKB-KW"/>
</dbReference>
<dbReference type="EMBL" id="KB096742">
    <property type="protein sequence ID" value="ESO02449.1"/>
    <property type="molecule type" value="Genomic_DNA"/>
</dbReference>
<dbReference type="GeneID" id="20213758"/>